<name>A0A918HLD8_9ACTN</name>
<dbReference type="InterPro" id="IPR000835">
    <property type="entry name" value="HTH_MarR-typ"/>
</dbReference>
<dbReference type="EMBL" id="BMSA01000018">
    <property type="protein sequence ID" value="GGT71471.1"/>
    <property type="molecule type" value="Genomic_DNA"/>
</dbReference>
<dbReference type="SUPFAM" id="SSF46785">
    <property type="entry name" value="Winged helix' DNA-binding domain"/>
    <property type="match status" value="1"/>
</dbReference>
<dbReference type="PRINTS" id="PR00598">
    <property type="entry name" value="HTHMARR"/>
</dbReference>
<dbReference type="PROSITE" id="PS50995">
    <property type="entry name" value="HTH_MARR_2"/>
    <property type="match status" value="1"/>
</dbReference>
<dbReference type="InterPro" id="IPR039422">
    <property type="entry name" value="MarR/SlyA-like"/>
</dbReference>
<feature type="domain" description="HTH marR-type" evidence="2">
    <location>
        <begin position="7"/>
        <end position="143"/>
    </location>
</feature>
<reference evidence="3" key="2">
    <citation type="submission" date="2020-09" db="EMBL/GenBank/DDBJ databases">
        <authorList>
            <person name="Sun Q."/>
            <person name="Ohkuma M."/>
        </authorList>
    </citation>
    <scope>NUCLEOTIDE SEQUENCE</scope>
    <source>
        <strain evidence="3">JCM 4125</strain>
    </source>
</reference>
<dbReference type="Pfam" id="PF01047">
    <property type="entry name" value="MarR"/>
    <property type="match status" value="1"/>
</dbReference>
<dbReference type="AlphaFoldDB" id="A0A918HLD8"/>
<comment type="caution">
    <text evidence="3">The sequence shown here is derived from an EMBL/GenBank/DDBJ whole genome shotgun (WGS) entry which is preliminary data.</text>
</comment>
<dbReference type="InterPro" id="IPR036388">
    <property type="entry name" value="WH-like_DNA-bd_sf"/>
</dbReference>
<protein>
    <submittedName>
        <fullName evidence="3">MarR family transcriptional regulator</fullName>
    </submittedName>
</protein>
<proteinExistence type="predicted"/>
<dbReference type="PANTHER" id="PTHR33164">
    <property type="entry name" value="TRANSCRIPTIONAL REGULATOR, MARR FAMILY"/>
    <property type="match status" value="1"/>
</dbReference>
<dbReference type="Proteomes" id="UP000646776">
    <property type="component" value="Unassembled WGS sequence"/>
</dbReference>
<dbReference type="PANTHER" id="PTHR33164:SF99">
    <property type="entry name" value="MARR FAMILY REGULATORY PROTEIN"/>
    <property type="match status" value="1"/>
</dbReference>
<evidence type="ECO:0000259" key="2">
    <source>
        <dbReference type="PROSITE" id="PS50995"/>
    </source>
</evidence>
<evidence type="ECO:0000256" key="1">
    <source>
        <dbReference type="SAM" id="MobiDB-lite"/>
    </source>
</evidence>
<reference evidence="3" key="1">
    <citation type="journal article" date="2014" name="Int. J. Syst. Evol. Microbiol.">
        <title>Complete genome sequence of Corynebacterium casei LMG S-19264T (=DSM 44701T), isolated from a smear-ripened cheese.</title>
        <authorList>
            <consortium name="US DOE Joint Genome Institute (JGI-PGF)"/>
            <person name="Walter F."/>
            <person name="Albersmeier A."/>
            <person name="Kalinowski J."/>
            <person name="Ruckert C."/>
        </authorList>
    </citation>
    <scope>NUCLEOTIDE SEQUENCE</scope>
    <source>
        <strain evidence="3">JCM 4125</strain>
    </source>
</reference>
<dbReference type="Gene3D" id="1.10.10.10">
    <property type="entry name" value="Winged helix-like DNA-binding domain superfamily/Winged helix DNA-binding domain"/>
    <property type="match status" value="1"/>
</dbReference>
<dbReference type="RefSeq" id="WP_189714236.1">
    <property type="nucleotide sequence ID" value="NZ_BMSA01000018.1"/>
</dbReference>
<organism evidence="3 4">
    <name type="scientific">Streptomyces phaeofaciens</name>
    <dbReference type="NCBI Taxonomy" id="68254"/>
    <lineage>
        <taxon>Bacteria</taxon>
        <taxon>Bacillati</taxon>
        <taxon>Actinomycetota</taxon>
        <taxon>Actinomycetes</taxon>
        <taxon>Kitasatosporales</taxon>
        <taxon>Streptomycetaceae</taxon>
        <taxon>Streptomyces</taxon>
    </lineage>
</organism>
<dbReference type="InterPro" id="IPR036390">
    <property type="entry name" value="WH_DNA-bd_sf"/>
</dbReference>
<accession>A0A918HLD8</accession>
<feature type="region of interest" description="Disordered" evidence="1">
    <location>
        <begin position="145"/>
        <end position="169"/>
    </location>
</feature>
<dbReference type="SMART" id="SM00347">
    <property type="entry name" value="HTH_MARR"/>
    <property type="match status" value="1"/>
</dbReference>
<dbReference type="GO" id="GO:0003700">
    <property type="term" value="F:DNA-binding transcription factor activity"/>
    <property type="evidence" value="ECO:0007669"/>
    <property type="project" value="InterPro"/>
</dbReference>
<feature type="compositionally biased region" description="Basic residues" evidence="1">
    <location>
        <begin position="148"/>
        <end position="158"/>
    </location>
</feature>
<dbReference type="GO" id="GO:0006950">
    <property type="term" value="P:response to stress"/>
    <property type="evidence" value="ECO:0007669"/>
    <property type="project" value="TreeGrafter"/>
</dbReference>
<gene>
    <name evidence="3" type="ORF">GCM10010226_56830</name>
</gene>
<sequence>MEPTPRHIAAYFALMEAGALLQQLVEKQLRDEGNLSYIQFRVLAQLAEAPDQSVRMTDLADGVVYSRSGLTYQADRLEQNGLIVRTPSPDDERSVTVTITEAGREALAHVLPGHIDLVARELFGPLSEEDVTAMADVLTRVRDNLRNAPRRRAPRRRPAAGGDDGRPSR</sequence>
<evidence type="ECO:0000313" key="4">
    <source>
        <dbReference type="Proteomes" id="UP000646776"/>
    </source>
</evidence>
<keyword evidence="4" id="KW-1185">Reference proteome</keyword>
<evidence type="ECO:0000313" key="3">
    <source>
        <dbReference type="EMBL" id="GGT71471.1"/>
    </source>
</evidence>